<dbReference type="PROSITE" id="PS50297">
    <property type="entry name" value="ANK_REP_REGION"/>
    <property type="match status" value="6"/>
</dbReference>
<feature type="transmembrane region" description="Helical" evidence="5">
    <location>
        <begin position="903"/>
        <end position="926"/>
    </location>
</feature>
<feature type="repeat" description="ANK" evidence="3">
    <location>
        <begin position="77"/>
        <end position="105"/>
    </location>
</feature>
<evidence type="ECO:0000256" key="1">
    <source>
        <dbReference type="ARBA" id="ARBA00022737"/>
    </source>
</evidence>
<dbReference type="PANTHER" id="PTHR24173:SF74">
    <property type="entry name" value="ANKYRIN REPEAT DOMAIN-CONTAINING PROTEIN 16"/>
    <property type="match status" value="1"/>
</dbReference>
<dbReference type="PRINTS" id="PR01415">
    <property type="entry name" value="ANKYRIN"/>
</dbReference>
<protein>
    <submittedName>
        <fullName evidence="6">Uncharacterized protein</fullName>
    </submittedName>
</protein>
<feature type="region of interest" description="Disordered" evidence="4">
    <location>
        <begin position="697"/>
        <end position="728"/>
    </location>
</feature>
<keyword evidence="7" id="KW-1185">Reference proteome</keyword>
<name>A0A0A1SUY9_9HYPO</name>
<gene>
    <name evidence="6" type="ORF">VHEMI02142</name>
</gene>
<accession>A0A0A1SUY9</accession>
<evidence type="ECO:0000313" key="7">
    <source>
        <dbReference type="Proteomes" id="UP000039046"/>
    </source>
</evidence>
<dbReference type="Gene3D" id="1.25.40.20">
    <property type="entry name" value="Ankyrin repeat-containing domain"/>
    <property type="match status" value="2"/>
</dbReference>
<dbReference type="OrthoDB" id="341259at2759"/>
<dbReference type="STRING" id="1531966.A0A0A1SUY9"/>
<feature type="transmembrane region" description="Helical" evidence="5">
    <location>
        <begin position="978"/>
        <end position="999"/>
    </location>
</feature>
<keyword evidence="2 3" id="KW-0040">ANK repeat</keyword>
<keyword evidence="5" id="KW-0812">Transmembrane</keyword>
<evidence type="ECO:0000256" key="3">
    <source>
        <dbReference type="PROSITE-ProRule" id="PRU00023"/>
    </source>
</evidence>
<dbReference type="EMBL" id="CDHN01000001">
    <property type="protein sequence ID" value="CEJ82051.1"/>
    <property type="molecule type" value="Genomic_DNA"/>
</dbReference>
<feature type="transmembrane region" description="Helical" evidence="5">
    <location>
        <begin position="1011"/>
        <end position="1031"/>
    </location>
</feature>
<reference evidence="6 7" key="1">
    <citation type="journal article" date="2015" name="Genome Announc.">
        <title>Draft Genome Sequence and Gene Annotation of the Entomopathogenic Fungus Verticillium hemipterigenum.</title>
        <authorList>
            <person name="Horn F."/>
            <person name="Habel A."/>
            <person name="Scharf D.H."/>
            <person name="Dworschak J."/>
            <person name="Brakhage A.A."/>
            <person name="Guthke R."/>
            <person name="Hertweck C."/>
            <person name="Linde J."/>
        </authorList>
    </citation>
    <scope>NUCLEOTIDE SEQUENCE [LARGE SCALE GENOMIC DNA]</scope>
</reference>
<dbReference type="AlphaFoldDB" id="A0A0A1SUY9"/>
<dbReference type="InterPro" id="IPR002523">
    <property type="entry name" value="MgTranspt_CorA/ZnTranspt_ZntB"/>
</dbReference>
<organism evidence="6 7">
    <name type="scientific">[Torrubiella] hemipterigena</name>
    <dbReference type="NCBI Taxonomy" id="1531966"/>
    <lineage>
        <taxon>Eukaryota</taxon>
        <taxon>Fungi</taxon>
        <taxon>Dikarya</taxon>
        <taxon>Ascomycota</taxon>
        <taxon>Pezizomycotina</taxon>
        <taxon>Sordariomycetes</taxon>
        <taxon>Hypocreomycetidae</taxon>
        <taxon>Hypocreales</taxon>
        <taxon>Clavicipitaceae</taxon>
        <taxon>Clavicipitaceae incertae sedis</taxon>
        <taxon>'Torrubiella' clade</taxon>
    </lineage>
</organism>
<dbReference type="Gene3D" id="1.20.58.340">
    <property type="entry name" value="Magnesium transport protein CorA, transmembrane region"/>
    <property type="match status" value="1"/>
</dbReference>
<evidence type="ECO:0000256" key="5">
    <source>
        <dbReference type="SAM" id="Phobius"/>
    </source>
</evidence>
<keyword evidence="5" id="KW-0472">Membrane</keyword>
<dbReference type="SMART" id="SM00248">
    <property type="entry name" value="ANK"/>
    <property type="match status" value="6"/>
</dbReference>
<dbReference type="GO" id="GO:0016020">
    <property type="term" value="C:membrane"/>
    <property type="evidence" value="ECO:0007669"/>
    <property type="project" value="InterPro"/>
</dbReference>
<dbReference type="HOGENOM" id="CLU_003599_0_0_1"/>
<feature type="repeat" description="ANK" evidence="3">
    <location>
        <begin position="43"/>
        <end position="75"/>
    </location>
</feature>
<dbReference type="InterPro" id="IPR002110">
    <property type="entry name" value="Ankyrin_rpt"/>
</dbReference>
<dbReference type="Pfam" id="PF13637">
    <property type="entry name" value="Ank_4"/>
    <property type="match status" value="1"/>
</dbReference>
<feature type="repeat" description="ANK" evidence="3">
    <location>
        <begin position="176"/>
        <end position="208"/>
    </location>
</feature>
<dbReference type="Pfam" id="PF12796">
    <property type="entry name" value="Ank_2"/>
    <property type="match status" value="2"/>
</dbReference>
<evidence type="ECO:0000256" key="4">
    <source>
        <dbReference type="SAM" id="MobiDB-lite"/>
    </source>
</evidence>
<feature type="transmembrane region" description="Helical" evidence="5">
    <location>
        <begin position="947"/>
        <end position="966"/>
    </location>
</feature>
<dbReference type="InterPro" id="IPR036770">
    <property type="entry name" value="Ankyrin_rpt-contain_sf"/>
</dbReference>
<evidence type="ECO:0000256" key="2">
    <source>
        <dbReference type="ARBA" id="ARBA00023043"/>
    </source>
</evidence>
<keyword evidence="1" id="KW-0677">Repeat</keyword>
<dbReference type="GO" id="GO:0046873">
    <property type="term" value="F:metal ion transmembrane transporter activity"/>
    <property type="evidence" value="ECO:0007669"/>
    <property type="project" value="InterPro"/>
</dbReference>
<dbReference type="Proteomes" id="UP000039046">
    <property type="component" value="Unassembled WGS sequence"/>
</dbReference>
<dbReference type="SUPFAM" id="SSF48403">
    <property type="entry name" value="Ankyrin repeat"/>
    <property type="match status" value="1"/>
</dbReference>
<dbReference type="PANTHER" id="PTHR24173">
    <property type="entry name" value="ANKYRIN REPEAT CONTAINING"/>
    <property type="match status" value="1"/>
</dbReference>
<feature type="repeat" description="ANK" evidence="3">
    <location>
        <begin position="109"/>
        <end position="141"/>
    </location>
</feature>
<feature type="repeat" description="ANK" evidence="3">
    <location>
        <begin position="142"/>
        <end position="174"/>
    </location>
</feature>
<feature type="repeat" description="ANK" evidence="3">
    <location>
        <begin position="209"/>
        <end position="241"/>
    </location>
</feature>
<dbReference type="Pfam" id="PF01544">
    <property type="entry name" value="CorA"/>
    <property type="match status" value="1"/>
</dbReference>
<evidence type="ECO:0000313" key="6">
    <source>
        <dbReference type="EMBL" id="CEJ82051.1"/>
    </source>
</evidence>
<keyword evidence="5" id="KW-1133">Transmembrane helix</keyword>
<dbReference type="PROSITE" id="PS50088">
    <property type="entry name" value="ANK_REPEAT"/>
    <property type="match status" value="6"/>
</dbReference>
<proteinExistence type="predicted"/>
<feature type="region of interest" description="Disordered" evidence="4">
    <location>
        <begin position="466"/>
        <end position="502"/>
    </location>
</feature>
<sequence length="1056" mass="117411">MSADSPRFYTTRLAEACLTNDTVRARNALAVQDPVTVDARLYNEWTALHAAVHHGNIEVAQLLLKHGASINKLGGPEDKTPLHMAVEAGSKPLVKLLLDYDADPDKFAVGMTPLHLAVEKGDQEITELLLDAGASIELTTSDEETPLLIAARHGILSMVKLLLSRNAEPDSNSAQSITSPLLQACHGNHYQVAKTLLNYGADIDIKDEEGNTPLFKSVAAGNLKMTELLLKRGATTTITNISGDTPEGVAANNEQILNLLKRRRPLQGPRISDKPGHKGRKRAKTIVPRYLKRPSRDDVHKRQSCRKFQITMVDFYIKDREWSLLATDSVQNVLYRKGPKAILAESRTAANMQGSPNFTWYHIPANNLTWVEHLITRIMSKGNASYADKRERVRMLDERMRSDLSLNNFGSRDNGSTTATPFMKPACHDIPEIGSHDTPQKTLMLVLPFLNLETYASYTKMAATLKRAQQTDEPGNRQPRAPRADNHDNKNTVYTAPRKGYDEALETRATVAKRALSTGHLPPQEHTDDEENKSICSAPAVLTRKETKPALSADSTATESTDNSILGMRWLRNALQQRKHKPNTPDEDLVLGYCNNERSNEGGLQPRQTLDQYVYLHLENIGERDSDQVVYRYTKKEQHSEPKLFMVDQLWMWILDDGTLITCLPRRWDVEGAGQRHDGKPSRAADPDFATQVGFVKGGRGHKHNQSRAGIQKASDGDENDTSPAREDPMDVLQTMLKYLTKTRRPPIKSVHSLATTLVSQCVDLFDHHRLPADLQFFDFFERSIAQIVDNGTTALKDFKEDLEYNRLSNITKETEGLIEVEDIIDELGTLKTILTDQEDTLKTLSNTLGSVNTTVLRRHLARIEAMEQSTKSAENKFFRLIDLKQKQASHLEAAATSRQGNAVVLFTVVTIIFLPISFMAAFFAINIDGFEVAESGKLPLRYVIKYMLGIGLGLSIPFIYIVFNLDTVANALRYKFFSRNIFVIGVMLGAGAILPAIWTSSLSSSIKVTLTVVVVAIICTGCLTLVAGLVKDGVQLVKSSWSTGDSNETVANEKL</sequence>